<name>A0AAV5RV04_MAUHU</name>
<dbReference type="PROSITE" id="PS50006">
    <property type="entry name" value="FHA_DOMAIN"/>
    <property type="match status" value="1"/>
</dbReference>
<evidence type="ECO:0000256" key="1">
    <source>
        <dbReference type="SAM" id="MobiDB-lite"/>
    </source>
</evidence>
<proteinExistence type="predicted"/>
<protein>
    <recommendedName>
        <fullName evidence="2">FHA domain-containing protein</fullName>
    </recommendedName>
</protein>
<evidence type="ECO:0000313" key="4">
    <source>
        <dbReference type="Proteomes" id="UP001377567"/>
    </source>
</evidence>
<dbReference type="EMBL" id="BTGD01000005">
    <property type="protein sequence ID" value="GMM55248.1"/>
    <property type="molecule type" value="Genomic_DNA"/>
</dbReference>
<dbReference type="Pfam" id="PF00498">
    <property type="entry name" value="FHA"/>
    <property type="match status" value="1"/>
</dbReference>
<dbReference type="InterPro" id="IPR000253">
    <property type="entry name" value="FHA_dom"/>
</dbReference>
<feature type="compositionally biased region" description="Polar residues" evidence="1">
    <location>
        <begin position="44"/>
        <end position="54"/>
    </location>
</feature>
<accession>A0AAV5RV04</accession>
<feature type="region of interest" description="Disordered" evidence="1">
    <location>
        <begin position="254"/>
        <end position="273"/>
    </location>
</feature>
<feature type="domain" description="FHA" evidence="2">
    <location>
        <begin position="101"/>
        <end position="149"/>
    </location>
</feature>
<feature type="compositionally biased region" description="Polar residues" evidence="1">
    <location>
        <begin position="1"/>
        <end position="17"/>
    </location>
</feature>
<gene>
    <name evidence="3" type="ORF">DAKH74_018640</name>
</gene>
<dbReference type="InterPro" id="IPR008984">
    <property type="entry name" value="SMAD_FHA_dom_sf"/>
</dbReference>
<feature type="region of interest" description="Disordered" evidence="1">
    <location>
        <begin position="1"/>
        <end position="61"/>
    </location>
</feature>
<feature type="compositionally biased region" description="Polar residues" evidence="1">
    <location>
        <begin position="355"/>
        <end position="366"/>
    </location>
</feature>
<evidence type="ECO:0000313" key="3">
    <source>
        <dbReference type="EMBL" id="GMM55248.1"/>
    </source>
</evidence>
<feature type="compositionally biased region" description="Polar residues" evidence="1">
    <location>
        <begin position="255"/>
        <end position="273"/>
    </location>
</feature>
<dbReference type="SUPFAM" id="SSF49879">
    <property type="entry name" value="SMAD/FHA domain"/>
    <property type="match status" value="1"/>
</dbReference>
<dbReference type="AlphaFoldDB" id="A0AAV5RV04"/>
<comment type="caution">
    <text evidence="3">The sequence shown here is derived from an EMBL/GenBank/DDBJ whole genome shotgun (WGS) entry which is preliminary data.</text>
</comment>
<evidence type="ECO:0000259" key="2">
    <source>
        <dbReference type="PROSITE" id="PS50006"/>
    </source>
</evidence>
<sequence length="541" mass="59823">MSNDYPPSSPTAESSRGTLAHGVTRNVNIGRKPLLSTGRPATRQVPTPQPSSSIGAPLSSPVKELYEIPTSPTRAAHPTVRSPIRRTQLNVELDLSNFTTLTVGRKGALCDVVLPGLPNISRKHAVITNLKEDGKFTIECTGTNGIIIELPNDQHISSMNKKIDEDNSFEVQLTDNQNQHGTAYTKKITEFSLDMGDKVTLPFVDGLKIDFRQADVTLSAKRAEHISENSSILSDVEELSSSSLSDSYLKHATPELSTRSHSNGSSDESDWNQSTVATRTVTDISQVILPNALPHPTITPHTQTAVMDPKTPQKMNPKLSGSRHYETPVPDRNAPNKRDKRMRINHANEDAPVLNLSNPSETSSEQTYKRQKVQNSQPSDMTEDRANFGDALEQVPKKKSKSKRAQNAINSEAFNMVTAAELEAKGINCQEIQHILSNHLAFAAQQQTPLSQLKTISTSVSQLSEVDLRFLLENEKSIGVIKREGKDAAGKLLEEEFYYDIENDYDENRRGLVTSLKGGRAGIRSSRKSHKQYFWKRPGKK</sequence>
<dbReference type="Proteomes" id="UP001377567">
    <property type="component" value="Unassembled WGS sequence"/>
</dbReference>
<keyword evidence="4" id="KW-1185">Reference proteome</keyword>
<reference evidence="3 4" key="1">
    <citation type="journal article" date="2023" name="Elife">
        <title>Identification of key yeast species and microbe-microbe interactions impacting larval growth of Drosophila in the wild.</title>
        <authorList>
            <person name="Mure A."/>
            <person name="Sugiura Y."/>
            <person name="Maeda R."/>
            <person name="Honda K."/>
            <person name="Sakurai N."/>
            <person name="Takahashi Y."/>
            <person name="Watada M."/>
            <person name="Katoh T."/>
            <person name="Gotoh A."/>
            <person name="Gotoh Y."/>
            <person name="Taniguchi I."/>
            <person name="Nakamura K."/>
            <person name="Hayashi T."/>
            <person name="Katayama T."/>
            <person name="Uemura T."/>
            <person name="Hattori Y."/>
        </authorList>
    </citation>
    <scope>NUCLEOTIDE SEQUENCE [LARGE SCALE GENOMIC DNA]</scope>
    <source>
        <strain evidence="3 4">KH-74</strain>
    </source>
</reference>
<dbReference type="Gene3D" id="2.60.200.20">
    <property type="match status" value="1"/>
</dbReference>
<dbReference type="SMART" id="SM00240">
    <property type="entry name" value="FHA"/>
    <property type="match status" value="1"/>
</dbReference>
<organism evidence="3 4">
    <name type="scientific">Maudiozyma humilis</name>
    <name type="common">Sour dough yeast</name>
    <name type="synonym">Kazachstania humilis</name>
    <dbReference type="NCBI Taxonomy" id="51915"/>
    <lineage>
        <taxon>Eukaryota</taxon>
        <taxon>Fungi</taxon>
        <taxon>Dikarya</taxon>
        <taxon>Ascomycota</taxon>
        <taxon>Saccharomycotina</taxon>
        <taxon>Saccharomycetes</taxon>
        <taxon>Saccharomycetales</taxon>
        <taxon>Saccharomycetaceae</taxon>
        <taxon>Maudiozyma</taxon>
    </lineage>
</organism>
<feature type="region of interest" description="Disordered" evidence="1">
    <location>
        <begin position="292"/>
        <end position="384"/>
    </location>
</feature>